<dbReference type="SUPFAM" id="SSF52540">
    <property type="entry name" value="P-loop containing nucleoside triphosphate hydrolases"/>
    <property type="match status" value="1"/>
</dbReference>
<name>A0A9W4SU42_9GLOM</name>
<dbReference type="InterPro" id="IPR027417">
    <property type="entry name" value="P-loop_NTPase"/>
</dbReference>
<reference evidence="2" key="1">
    <citation type="submission" date="2022-08" db="EMBL/GenBank/DDBJ databases">
        <authorList>
            <person name="Kallberg Y."/>
            <person name="Tangrot J."/>
            <person name="Rosling A."/>
        </authorList>
    </citation>
    <scope>NUCLEOTIDE SEQUENCE</scope>
    <source>
        <strain evidence="2">Wild A</strain>
    </source>
</reference>
<evidence type="ECO:0000313" key="3">
    <source>
        <dbReference type="Proteomes" id="UP001153678"/>
    </source>
</evidence>
<organism evidence="2 3">
    <name type="scientific">Funneliformis geosporum</name>
    <dbReference type="NCBI Taxonomy" id="1117311"/>
    <lineage>
        <taxon>Eukaryota</taxon>
        <taxon>Fungi</taxon>
        <taxon>Fungi incertae sedis</taxon>
        <taxon>Mucoromycota</taxon>
        <taxon>Glomeromycotina</taxon>
        <taxon>Glomeromycetes</taxon>
        <taxon>Glomerales</taxon>
        <taxon>Glomeraceae</taxon>
        <taxon>Funneliformis</taxon>
    </lineage>
</organism>
<gene>
    <name evidence="2" type="ORF">FWILDA_LOCUS9852</name>
</gene>
<feature type="non-terminal residue" evidence="2">
    <location>
        <position position="666"/>
    </location>
</feature>
<dbReference type="PANTHER" id="PTHR46411">
    <property type="entry name" value="FAMILY ATPASE, PUTATIVE-RELATED"/>
    <property type="match status" value="1"/>
</dbReference>
<dbReference type="EMBL" id="CAMKVN010002414">
    <property type="protein sequence ID" value="CAI2180976.1"/>
    <property type="molecule type" value="Genomic_DNA"/>
</dbReference>
<comment type="caution">
    <text evidence="2">The sequence shown here is derived from an EMBL/GenBank/DDBJ whole genome shotgun (WGS) entry which is preliminary data.</text>
</comment>
<feature type="domain" description="AAA+ ATPase" evidence="1">
    <location>
        <begin position="458"/>
        <end position="584"/>
    </location>
</feature>
<dbReference type="InterPro" id="IPR003959">
    <property type="entry name" value="ATPase_AAA_core"/>
</dbReference>
<evidence type="ECO:0000313" key="2">
    <source>
        <dbReference type="EMBL" id="CAI2180976.1"/>
    </source>
</evidence>
<dbReference type="AlphaFoldDB" id="A0A9W4SU42"/>
<dbReference type="PANTHER" id="PTHR46411:SF3">
    <property type="entry name" value="AAA+ ATPASE DOMAIN-CONTAINING PROTEIN"/>
    <property type="match status" value="1"/>
</dbReference>
<protein>
    <submittedName>
        <fullName evidence="2">8638_t:CDS:1</fullName>
    </submittedName>
</protein>
<dbReference type="GO" id="GO:0005524">
    <property type="term" value="F:ATP binding"/>
    <property type="evidence" value="ECO:0007669"/>
    <property type="project" value="InterPro"/>
</dbReference>
<sequence length="666" mass="77267">GQRPISVIPRFIERFPYNDAFDRVKDDKEDADVTLEDVLKVDWNWPCFDEWFDQIGKKLRKAKIESAQKSKIVPFKVVYFQNAKDFYTTFVELSSYSLIKTLRGILIDDKEILNDAPRIESRDLYHVLEKLHDYASRSLSETVTEDAHNLEVEKVHLNHLIRFIEQEYNQTTKTRERMLKQRVVSYDMLWVFYTPNSDVWYRCDMSGQQIGGVISSTHEKLEFVNNEFKKVFNINIKIIDCDGNGFKRCFVTRKIECFKGEIGFSDLPVVPFKFSKQSTFLEDTIIENGKRFFELALGSHFMNYEGPLLRWRRVNNCMKLEKIRVNGRVMIDLQSFSIMNPEYSMGNALPPNKCDIVLLGENGVYLNEDEIQQKASHLLAPSLVYGFSFALKEWGQFEVLKFSEISFDTEAFSHLVMPDDRKEILEGLVRQYVVPTQMPNGDAMTSFTKPLDPITNKGNGCIFLCYGPPGTGKTLTAESVAEFLKRPLWMLNVHELGMEPAELDQRLVKLLDVAYTWKAVLLLDEADIYLEKRNAADIIRNAMVGVFLRRLEYYQGILFLTTNRVITFDDAICSRINMFFHYPNFNSEERHKVWTNFIRNGKLPLCADDFVKYDLNGREIRNVLQTAQTLAKSQGCNFTAYHVVKVIKTVQGFQKEMNDIRSNGGE</sequence>
<dbReference type="InterPro" id="IPR003593">
    <property type="entry name" value="AAA+_ATPase"/>
</dbReference>
<proteinExistence type="predicted"/>
<dbReference type="OrthoDB" id="10042665at2759"/>
<accession>A0A9W4SU42</accession>
<evidence type="ECO:0000259" key="1">
    <source>
        <dbReference type="SMART" id="SM00382"/>
    </source>
</evidence>
<keyword evidence="3" id="KW-1185">Reference proteome</keyword>
<dbReference type="Proteomes" id="UP001153678">
    <property type="component" value="Unassembled WGS sequence"/>
</dbReference>
<dbReference type="SMART" id="SM00382">
    <property type="entry name" value="AAA"/>
    <property type="match status" value="1"/>
</dbReference>
<dbReference type="InterPro" id="IPR054289">
    <property type="entry name" value="DUF7025"/>
</dbReference>
<dbReference type="Pfam" id="PF00004">
    <property type="entry name" value="AAA"/>
    <property type="match status" value="1"/>
</dbReference>
<dbReference type="GO" id="GO:0016887">
    <property type="term" value="F:ATP hydrolysis activity"/>
    <property type="evidence" value="ECO:0007669"/>
    <property type="project" value="InterPro"/>
</dbReference>
<dbReference type="Pfam" id="PF22942">
    <property type="entry name" value="DUF7025"/>
    <property type="match status" value="1"/>
</dbReference>
<dbReference type="Gene3D" id="3.40.50.300">
    <property type="entry name" value="P-loop containing nucleotide triphosphate hydrolases"/>
    <property type="match status" value="1"/>
</dbReference>